<organism evidence="1 2">
    <name type="scientific">Leptospira johnsonii</name>
    <dbReference type="NCBI Taxonomy" id="1917820"/>
    <lineage>
        <taxon>Bacteria</taxon>
        <taxon>Pseudomonadati</taxon>
        <taxon>Spirochaetota</taxon>
        <taxon>Spirochaetia</taxon>
        <taxon>Leptospirales</taxon>
        <taxon>Leptospiraceae</taxon>
        <taxon>Leptospira</taxon>
    </lineage>
</organism>
<keyword evidence="2" id="KW-1185">Reference proteome</keyword>
<dbReference type="AlphaFoldDB" id="A0A2P2D819"/>
<evidence type="ECO:0000313" key="2">
    <source>
        <dbReference type="Proteomes" id="UP000245076"/>
    </source>
</evidence>
<gene>
    <name evidence="1" type="ORF">LPTSP1_37490</name>
</gene>
<proteinExistence type="predicted"/>
<sequence length="137" mass="15671">MYSFESGSLLPISYGYWELKGNKILAKFTVKVRTDVECTNGCAESAANLDFKGNDREADEKIFYKKCIKKCAIDGLKTYGKVEVEAEFIILIFQEGKELVLRLERVKEKNLDVNGKGYFEDQGYIQDRIFHSACSEK</sequence>
<comment type="caution">
    <text evidence="1">The sequence shown here is derived from an EMBL/GenBank/DDBJ whole genome shotgun (WGS) entry which is preliminary data.</text>
</comment>
<reference evidence="1 2" key="1">
    <citation type="submission" date="2018-02" db="EMBL/GenBank/DDBJ databases">
        <title>Novel Leptospira species isolated from soil and water in Japan.</title>
        <authorList>
            <person name="Nakao R."/>
            <person name="Masuzawa T."/>
        </authorList>
    </citation>
    <scope>NUCLEOTIDE SEQUENCE [LARGE SCALE GENOMIC DNA]</scope>
    <source>
        <strain evidence="1 2">E8</strain>
    </source>
</reference>
<evidence type="ECO:0000313" key="1">
    <source>
        <dbReference type="EMBL" id="GBF40731.1"/>
    </source>
</evidence>
<protein>
    <submittedName>
        <fullName evidence="1">Uncharacterized protein</fullName>
    </submittedName>
</protein>
<accession>A0A2P2D819</accession>
<name>A0A2P2D819_9LEPT</name>
<dbReference type="EMBL" id="BFAY01000016">
    <property type="protein sequence ID" value="GBF40731.1"/>
    <property type="molecule type" value="Genomic_DNA"/>
</dbReference>
<dbReference type="Proteomes" id="UP000245076">
    <property type="component" value="Unassembled WGS sequence"/>
</dbReference>